<organism evidence="2">
    <name type="scientific">gut metagenome</name>
    <dbReference type="NCBI Taxonomy" id="749906"/>
    <lineage>
        <taxon>unclassified sequences</taxon>
        <taxon>metagenomes</taxon>
        <taxon>organismal metagenomes</taxon>
    </lineage>
</organism>
<comment type="caution">
    <text evidence="2">The sequence shown here is derived from an EMBL/GenBank/DDBJ whole genome shotgun (WGS) entry which is preliminary data.</text>
</comment>
<dbReference type="InterPro" id="IPR029062">
    <property type="entry name" value="Class_I_gatase-like"/>
</dbReference>
<accession>J9FA99</accession>
<dbReference type="Gene3D" id="3.40.50.880">
    <property type="match status" value="1"/>
</dbReference>
<dbReference type="InterPro" id="IPR002818">
    <property type="entry name" value="DJ-1/PfpI"/>
</dbReference>
<dbReference type="PANTHER" id="PTHR48094">
    <property type="entry name" value="PROTEIN/NUCLEIC ACID DEGLYCASE DJ-1-RELATED"/>
    <property type="match status" value="1"/>
</dbReference>
<dbReference type="GO" id="GO:0005737">
    <property type="term" value="C:cytoplasm"/>
    <property type="evidence" value="ECO:0007669"/>
    <property type="project" value="TreeGrafter"/>
</dbReference>
<reference evidence="2" key="1">
    <citation type="journal article" date="2012" name="PLoS ONE">
        <title>Gene sets for utilization of primary and secondary nutrition supplies in the distal gut of endangered iberian lynx.</title>
        <authorList>
            <person name="Alcaide M."/>
            <person name="Messina E."/>
            <person name="Richter M."/>
            <person name="Bargiela R."/>
            <person name="Peplies J."/>
            <person name="Huws S.A."/>
            <person name="Newbold C.J."/>
            <person name="Golyshin P.N."/>
            <person name="Simon M.A."/>
            <person name="Lopez G."/>
            <person name="Yakimov M.M."/>
            <person name="Ferrer M."/>
        </authorList>
    </citation>
    <scope>NUCLEOTIDE SEQUENCE</scope>
</reference>
<sequence>MLYIFLATGFEETEALGTLDILRRIGLSAQTVSITGDRCVMGAHQVPVIADILIEDVKIEESECLILPGGLPGSQYLLECASLRDLLLQQFGAGKRVAAICAGPMVLGAHGILQGKQATCYPGFEDRMIGATPVNAKVVVDGNVITGKGPGAVFDFGFAIAEQFAGKEAVAALKKAMIWN</sequence>
<keyword evidence="2" id="KW-0645">Protease</keyword>
<dbReference type="InterPro" id="IPR006287">
    <property type="entry name" value="DJ-1"/>
</dbReference>
<proteinExistence type="predicted"/>
<dbReference type="AlphaFoldDB" id="J9FA99"/>
<dbReference type="GO" id="GO:0008233">
    <property type="term" value="F:peptidase activity"/>
    <property type="evidence" value="ECO:0007669"/>
    <property type="project" value="UniProtKB-KW"/>
</dbReference>
<dbReference type="EMBL" id="AMCI01008235">
    <property type="protein sequence ID" value="EJW91363.1"/>
    <property type="molecule type" value="Genomic_DNA"/>
</dbReference>
<dbReference type="PANTHER" id="PTHR48094:SF12">
    <property type="entry name" value="PARKINSON DISEASE PROTEIN 7 HOMOLOG"/>
    <property type="match status" value="1"/>
</dbReference>
<gene>
    <name evidence="2" type="ORF">EVA_20532</name>
</gene>
<dbReference type="CDD" id="cd03135">
    <property type="entry name" value="GATase1_DJ-1"/>
    <property type="match status" value="1"/>
</dbReference>
<dbReference type="Pfam" id="PF01965">
    <property type="entry name" value="DJ-1_PfpI"/>
    <property type="match status" value="1"/>
</dbReference>
<evidence type="ECO:0000259" key="1">
    <source>
        <dbReference type="Pfam" id="PF01965"/>
    </source>
</evidence>
<dbReference type="GO" id="GO:0006508">
    <property type="term" value="P:proteolysis"/>
    <property type="evidence" value="ECO:0007669"/>
    <property type="project" value="UniProtKB-KW"/>
</dbReference>
<evidence type="ECO:0000313" key="2">
    <source>
        <dbReference type="EMBL" id="EJW91363.1"/>
    </source>
</evidence>
<keyword evidence="2" id="KW-0378">Hydrolase</keyword>
<feature type="domain" description="DJ-1/PfpI" evidence="1">
    <location>
        <begin position="3"/>
        <end position="163"/>
    </location>
</feature>
<dbReference type="InterPro" id="IPR050325">
    <property type="entry name" value="Prot/Nucl_acid_deglycase"/>
</dbReference>
<protein>
    <submittedName>
        <fullName evidence="2">ThiJ family intracellular protease</fullName>
    </submittedName>
</protein>
<name>J9FA99_9ZZZZ</name>
<dbReference type="SUPFAM" id="SSF52317">
    <property type="entry name" value="Class I glutamine amidotransferase-like"/>
    <property type="match status" value="1"/>
</dbReference>
<dbReference type="NCBIfam" id="TIGR01383">
    <property type="entry name" value="not_thiJ"/>
    <property type="match status" value="1"/>
</dbReference>